<dbReference type="SUPFAM" id="SSF68906">
    <property type="entry name" value="SAP domain"/>
    <property type="match status" value="1"/>
</dbReference>
<reference evidence="3 4" key="1">
    <citation type="submission" date="2024-01" db="EMBL/GenBank/DDBJ databases">
        <title>The genome of the rayed Mediterranean limpet Patella caerulea (Linnaeus, 1758).</title>
        <authorList>
            <person name="Anh-Thu Weber A."/>
            <person name="Halstead-Nussloch G."/>
        </authorList>
    </citation>
    <scope>NUCLEOTIDE SEQUENCE [LARGE SCALE GENOMIC DNA]</scope>
    <source>
        <strain evidence="3">AATW-2023a</strain>
        <tissue evidence="3">Whole specimen</tissue>
    </source>
</reference>
<name>A0AAN8K5N0_PATCE</name>
<feature type="compositionally biased region" description="Basic and acidic residues" evidence="1">
    <location>
        <begin position="340"/>
        <end position="379"/>
    </location>
</feature>
<feature type="compositionally biased region" description="Basic and acidic residues" evidence="1">
    <location>
        <begin position="669"/>
        <end position="692"/>
    </location>
</feature>
<feature type="compositionally biased region" description="Basic and acidic residues" evidence="1">
    <location>
        <begin position="769"/>
        <end position="784"/>
    </location>
</feature>
<sequence length="1159" mass="132730">MADDEPILVEGKSLGELRVVDLKKELEARGLSKSGSKGQLISRLKAQLQLEKLQNVPVDTENKAPNLELQNDEVAGQSSFIKEYLARQQKALDMQIEAKKKLEEEERRKSTEDEGESETDEMQTAEKSASGEKPEIVPVQDVTSEHEKAEDTENAPATGEKEVEDMARRRSKKNNVEPNSPVDTNSIGDDEVSAKNSNEKAAKSRSPSPNNNRSSRSRRKLAEEHVTRQKLNQTPEPSKHTLKEEKRNGKEKEKTEEGSESKKKDGMETDEVGYDKKLTSDSKKDAPLHQPEPKLKDPEAVVEDNEEISPEVVKSKRNRWNKGPIEESKETPKKVSTPLPEKDVDKEEKESSSRPRRLNRFEEDKDKPVEKEIDKEDKHSKRSIRSSRDSLENVEVSTDTFTKESNITESEVSLKAKRSSKENLKTEEKSLEDKTEHSSRFTESKADSKSRDGNKSEKVEGKTPKSLLDESKENPRLEKSRSDTLTESKSKEKEYTSRRISRSKSSDSSDDNSKSRSRSRDRSRSGSRGRSPSSTSSSSSSSSSDSSDDETPVKKGPKGSVVSVKKNRHRSPSPEKSASPSPEPQPKAAKISVVTKSSPEKSEKKEETGSRIKDVNKDAQIPDKEKGERKEIKMEVDDVVSPTVDAIKKVEAKPKETYVPKLLRRRSLRTTEEEGTKKEEESGEPKEEEKKEKPVKKRKWGASKSAKKSTSLEISTESLKGLISDVIPPLLSTEPVLDLGGDNDVLSDKEEDKRDVKIRRTVLQVTSERTVEEKEKVLEVKNSDSEGEVNTEVKPAKEPKIIRRLNKVVQEPDEPTAARRSPSPPRNPVTNVVHIHNLVRPFTLGQLKELLKRSGEMEDDGFWINTIKSHCIAVYKTSESAEDARKNLHGTRWPPSNPKVLRVDFSTKEEFEEYKDSNETTDILRTKPVPHVHKEKERDREREKEREKERESRDKRKKEEKPIREWDRDKIRSRSRSRERREKERERRRRSRSAEREKRRRSRDTKEKDKKEKKVEEPPAKLLDDLFKKTKSTPCIYWLPLTEEQSASRLAARKARQLEREKRRQELDRQEELERKQRLNSGGSSGVGAIDSRKKERERGPPPPPPGRPRDRPKRSPSPHRDRPKRSPSPHRDRPAKSNSPRRQRPERRRSRSRSRGRR</sequence>
<dbReference type="InterPro" id="IPR032552">
    <property type="entry name" value="RSB_motif"/>
</dbReference>
<keyword evidence="4" id="KW-1185">Reference proteome</keyword>
<dbReference type="InterPro" id="IPR003034">
    <property type="entry name" value="SAP_dom"/>
</dbReference>
<gene>
    <name evidence="3" type="ORF">SNE40_007286</name>
</gene>
<feature type="region of interest" description="Disordered" evidence="1">
    <location>
        <begin position="769"/>
        <end position="828"/>
    </location>
</feature>
<dbReference type="InterPro" id="IPR012677">
    <property type="entry name" value="Nucleotide-bd_a/b_plait_sf"/>
</dbReference>
<dbReference type="Gene3D" id="1.10.720.30">
    <property type="entry name" value="SAP domain"/>
    <property type="match status" value="1"/>
</dbReference>
<feature type="compositionally biased region" description="Basic and acidic residues" evidence="1">
    <location>
        <begin position="504"/>
        <end position="524"/>
    </location>
</feature>
<feature type="compositionally biased region" description="Basic and acidic residues" evidence="1">
    <location>
        <begin position="598"/>
        <end position="633"/>
    </location>
</feature>
<dbReference type="InterPro" id="IPR034257">
    <property type="entry name" value="Acinus_RRM"/>
</dbReference>
<dbReference type="GO" id="GO:0003723">
    <property type="term" value="F:RNA binding"/>
    <property type="evidence" value="ECO:0007669"/>
    <property type="project" value="TreeGrafter"/>
</dbReference>
<dbReference type="PANTHER" id="PTHR46589:SF1">
    <property type="entry name" value="APOPTOTIC CHROMATIN CONDENSATION INDUCER IN THE NUCLEUS"/>
    <property type="match status" value="1"/>
</dbReference>
<feature type="region of interest" description="Disordered" evidence="1">
    <location>
        <begin position="732"/>
        <end position="752"/>
    </location>
</feature>
<feature type="compositionally biased region" description="Polar residues" evidence="1">
    <location>
        <begin position="176"/>
        <end position="187"/>
    </location>
</feature>
<evidence type="ECO:0000313" key="4">
    <source>
        <dbReference type="Proteomes" id="UP001347796"/>
    </source>
</evidence>
<feature type="compositionally biased region" description="Basic and acidic residues" evidence="1">
    <location>
        <begin position="1004"/>
        <end position="1028"/>
    </location>
</feature>
<feature type="compositionally biased region" description="Basic and acidic residues" evidence="1">
    <location>
        <begin position="324"/>
        <end position="333"/>
    </location>
</feature>
<feature type="compositionally biased region" description="Basic and acidic residues" evidence="1">
    <location>
        <begin position="1091"/>
        <end position="1100"/>
    </location>
</feature>
<dbReference type="GO" id="GO:0008380">
    <property type="term" value="P:RNA splicing"/>
    <property type="evidence" value="ECO:0007669"/>
    <property type="project" value="TreeGrafter"/>
</dbReference>
<feature type="compositionally biased region" description="Acidic residues" evidence="1">
    <location>
        <begin position="300"/>
        <end position="309"/>
    </location>
</feature>
<feature type="compositionally biased region" description="Basic residues" evidence="1">
    <location>
        <begin position="693"/>
        <end position="707"/>
    </location>
</feature>
<dbReference type="PROSITE" id="PS50800">
    <property type="entry name" value="SAP"/>
    <property type="match status" value="1"/>
</dbReference>
<evidence type="ECO:0000313" key="3">
    <source>
        <dbReference type="EMBL" id="KAK6184939.1"/>
    </source>
</evidence>
<dbReference type="Pfam" id="PF16294">
    <property type="entry name" value="RSB_motif"/>
    <property type="match status" value="1"/>
</dbReference>
<organism evidence="3 4">
    <name type="scientific">Patella caerulea</name>
    <name type="common">Rayed Mediterranean limpet</name>
    <dbReference type="NCBI Taxonomy" id="87958"/>
    <lineage>
        <taxon>Eukaryota</taxon>
        <taxon>Metazoa</taxon>
        <taxon>Spiralia</taxon>
        <taxon>Lophotrochozoa</taxon>
        <taxon>Mollusca</taxon>
        <taxon>Gastropoda</taxon>
        <taxon>Patellogastropoda</taxon>
        <taxon>Patelloidea</taxon>
        <taxon>Patellidae</taxon>
        <taxon>Patella</taxon>
    </lineage>
</organism>
<feature type="compositionally biased region" description="Acidic residues" evidence="1">
    <location>
        <begin position="113"/>
        <end position="123"/>
    </location>
</feature>
<feature type="region of interest" description="Disordered" evidence="1">
    <location>
        <begin position="97"/>
        <end position="633"/>
    </location>
</feature>
<dbReference type="InterPro" id="IPR036361">
    <property type="entry name" value="SAP_dom_sf"/>
</dbReference>
<dbReference type="InterPro" id="IPR035979">
    <property type="entry name" value="RBD_domain_sf"/>
</dbReference>
<feature type="compositionally biased region" description="Low complexity" evidence="1">
    <location>
        <begin position="574"/>
        <end position="597"/>
    </location>
</feature>
<feature type="compositionally biased region" description="Low complexity" evidence="1">
    <location>
        <begin position="528"/>
        <end position="545"/>
    </location>
</feature>
<dbReference type="GO" id="GO:0071011">
    <property type="term" value="C:precatalytic spliceosome"/>
    <property type="evidence" value="ECO:0007669"/>
    <property type="project" value="TreeGrafter"/>
</dbReference>
<evidence type="ECO:0000259" key="2">
    <source>
        <dbReference type="PROSITE" id="PS50800"/>
    </source>
</evidence>
<dbReference type="SUPFAM" id="SSF54928">
    <property type="entry name" value="RNA-binding domain, RBD"/>
    <property type="match status" value="1"/>
</dbReference>
<feature type="domain" description="SAP" evidence="2">
    <location>
        <begin position="14"/>
        <end position="48"/>
    </location>
</feature>
<protein>
    <recommendedName>
        <fullName evidence="2">SAP domain-containing protein</fullName>
    </recommendedName>
</protein>
<feature type="region of interest" description="Disordered" evidence="1">
    <location>
        <begin position="651"/>
        <end position="714"/>
    </location>
</feature>
<feature type="compositionally biased region" description="Basic and acidic residues" evidence="1">
    <location>
        <begin position="97"/>
        <end position="112"/>
    </location>
</feature>
<feature type="compositionally biased region" description="Basic and acidic residues" evidence="1">
    <location>
        <begin position="237"/>
        <end position="299"/>
    </location>
</feature>
<feature type="compositionally biased region" description="Basic and acidic residues" evidence="1">
    <location>
        <begin position="912"/>
        <end position="925"/>
    </location>
</feature>
<dbReference type="EMBL" id="JAZGQO010000006">
    <property type="protein sequence ID" value="KAK6184939.1"/>
    <property type="molecule type" value="Genomic_DNA"/>
</dbReference>
<feature type="region of interest" description="Disordered" evidence="1">
    <location>
        <begin position="912"/>
        <end position="1159"/>
    </location>
</feature>
<feature type="compositionally biased region" description="Basic and acidic residues" evidence="1">
    <location>
        <begin position="1056"/>
        <end position="1077"/>
    </location>
</feature>
<dbReference type="Proteomes" id="UP001347796">
    <property type="component" value="Unassembled WGS sequence"/>
</dbReference>
<dbReference type="PANTHER" id="PTHR46589">
    <property type="entry name" value="APOPTOTIC CHROMATIN CONDENSATION INDUCER IN THE NUCLEUS"/>
    <property type="match status" value="1"/>
</dbReference>
<feature type="compositionally biased region" description="Low complexity" evidence="1">
    <location>
        <begin position="204"/>
        <end position="214"/>
    </location>
</feature>
<evidence type="ECO:0000256" key="1">
    <source>
        <dbReference type="SAM" id="MobiDB-lite"/>
    </source>
</evidence>
<feature type="compositionally biased region" description="Basic residues" evidence="1">
    <location>
        <begin position="1111"/>
        <end position="1129"/>
    </location>
</feature>
<comment type="caution">
    <text evidence="3">The sequence shown here is derived from an EMBL/GenBank/DDBJ whole genome shotgun (WGS) entry which is preliminary data.</text>
</comment>
<dbReference type="GO" id="GO:0061574">
    <property type="term" value="C:ASAP complex"/>
    <property type="evidence" value="ECO:0007669"/>
    <property type="project" value="TreeGrafter"/>
</dbReference>
<feature type="compositionally biased region" description="Basic and acidic residues" evidence="1">
    <location>
        <begin position="419"/>
        <end position="497"/>
    </location>
</feature>
<feature type="compositionally biased region" description="Polar residues" evidence="1">
    <location>
        <begin position="395"/>
        <end position="411"/>
    </location>
</feature>
<proteinExistence type="predicted"/>
<dbReference type="Gene3D" id="3.30.70.330">
    <property type="match status" value="1"/>
</dbReference>
<feature type="compositionally biased region" description="Basic and acidic residues" evidence="1">
    <location>
        <begin position="932"/>
        <end position="972"/>
    </location>
</feature>
<dbReference type="SMART" id="SM00513">
    <property type="entry name" value="SAP"/>
    <property type="match status" value="1"/>
</dbReference>
<dbReference type="InterPro" id="IPR052793">
    <property type="entry name" value="EJC-associated_protein"/>
</dbReference>
<dbReference type="CDD" id="cd12432">
    <property type="entry name" value="RRM_ACINU"/>
    <property type="match status" value="1"/>
</dbReference>
<feature type="compositionally biased region" description="Basic residues" evidence="1">
    <location>
        <begin position="1140"/>
        <end position="1159"/>
    </location>
</feature>
<dbReference type="Pfam" id="PF02037">
    <property type="entry name" value="SAP"/>
    <property type="match status" value="1"/>
</dbReference>
<dbReference type="AlphaFoldDB" id="A0AAN8K5N0"/>
<feature type="compositionally biased region" description="Basic and acidic residues" evidence="1">
    <location>
        <begin position="159"/>
        <end position="168"/>
    </location>
</feature>
<accession>A0AAN8K5N0</accession>